<proteinExistence type="predicted"/>
<accession>A0A7J7F861</accession>
<feature type="region of interest" description="Disordered" evidence="1">
    <location>
        <begin position="116"/>
        <end position="139"/>
    </location>
</feature>
<evidence type="ECO:0000313" key="3">
    <source>
        <dbReference type="EMBL" id="KAF5924189.1"/>
    </source>
</evidence>
<dbReference type="InterPro" id="IPR011992">
    <property type="entry name" value="EF-hand-dom_pair"/>
</dbReference>
<dbReference type="Gene3D" id="1.10.238.10">
    <property type="entry name" value="EF-hand"/>
    <property type="match status" value="1"/>
</dbReference>
<evidence type="ECO:0000256" key="1">
    <source>
        <dbReference type="SAM" id="MobiDB-lite"/>
    </source>
</evidence>
<keyword evidence="4" id="KW-1185">Reference proteome</keyword>
<comment type="caution">
    <text evidence="3">The sequence shown here is derived from an EMBL/GenBank/DDBJ whole genome shotgun (WGS) entry which is preliminary data.</text>
</comment>
<dbReference type="SMART" id="SM01394">
    <property type="entry name" value="S_100"/>
    <property type="match status" value="1"/>
</dbReference>
<feature type="domain" description="S100/CaBP-9k-type calcium binding subdomain" evidence="2">
    <location>
        <begin position="4"/>
        <end position="46"/>
    </location>
</feature>
<evidence type="ECO:0000259" key="2">
    <source>
        <dbReference type="SMART" id="SM01394"/>
    </source>
</evidence>
<protein>
    <recommendedName>
        <fullName evidence="2">S100/CaBP-9k-type calcium binding subdomain domain-containing protein</fullName>
    </recommendedName>
</protein>
<sequence length="139" mass="15403">MSKLEDHLDGVINVFHQYPVQMGHFDKLSKGDLKQLVTKELANTLKCRYPIGKPSSHTEHFCSEDLSTECIKAIKVQMVVTRGYEQLGKIPGDPQTYFRLAGGKFCSSTGPYDDNVHMQHTATTKDGPSAHVPQERGAG</sequence>
<dbReference type="InterPro" id="IPR013787">
    <property type="entry name" value="S100_Ca-bd_sub"/>
</dbReference>
<dbReference type="AlphaFoldDB" id="A0A7J7F861"/>
<dbReference type="Pfam" id="PF01023">
    <property type="entry name" value="S_100"/>
    <property type="match status" value="1"/>
</dbReference>
<dbReference type="EMBL" id="JACDTQ010001047">
    <property type="protein sequence ID" value="KAF5924189.1"/>
    <property type="molecule type" value="Genomic_DNA"/>
</dbReference>
<organism evidence="3 4">
    <name type="scientific">Diceros bicornis minor</name>
    <name type="common">South-central black rhinoceros</name>
    <dbReference type="NCBI Taxonomy" id="77932"/>
    <lineage>
        <taxon>Eukaryota</taxon>
        <taxon>Metazoa</taxon>
        <taxon>Chordata</taxon>
        <taxon>Craniata</taxon>
        <taxon>Vertebrata</taxon>
        <taxon>Euteleostomi</taxon>
        <taxon>Mammalia</taxon>
        <taxon>Eutheria</taxon>
        <taxon>Laurasiatheria</taxon>
        <taxon>Perissodactyla</taxon>
        <taxon>Rhinocerotidae</taxon>
        <taxon>Diceros</taxon>
    </lineage>
</organism>
<dbReference type="SUPFAM" id="SSF47473">
    <property type="entry name" value="EF-hand"/>
    <property type="match status" value="1"/>
</dbReference>
<name>A0A7J7F861_DICBM</name>
<gene>
    <name evidence="3" type="ORF">HPG69_007409</name>
</gene>
<evidence type="ECO:0000313" key="4">
    <source>
        <dbReference type="Proteomes" id="UP000551758"/>
    </source>
</evidence>
<reference evidence="3 4" key="1">
    <citation type="journal article" date="2020" name="Mol. Biol. Evol.">
        <title>Interspecific Gene Flow and the Evolution of Specialization in Black and White Rhinoceros.</title>
        <authorList>
            <person name="Moodley Y."/>
            <person name="Westbury M.V."/>
            <person name="Russo I.M."/>
            <person name="Gopalakrishnan S."/>
            <person name="Rakotoarivelo A."/>
            <person name="Olsen R.A."/>
            <person name="Prost S."/>
            <person name="Tunstall T."/>
            <person name="Ryder O.A."/>
            <person name="Dalen L."/>
            <person name="Bruford M.W."/>
        </authorList>
    </citation>
    <scope>NUCLEOTIDE SEQUENCE [LARGE SCALE GENOMIC DNA]</scope>
    <source>
        <strain evidence="3">SBR-YM</strain>
        <tissue evidence="3">Skin</tissue>
    </source>
</reference>
<dbReference type="Proteomes" id="UP000551758">
    <property type="component" value="Unassembled WGS sequence"/>
</dbReference>